<dbReference type="Gene3D" id="3.40.630.190">
    <property type="entry name" value="LCP protein"/>
    <property type="match status" value="1"/>
</dbReference>
<dbReference type="PANTHER" id="PTHR33392:SF6">
    <property type="entry name" value="POLYISOPRENYL-TEICHOIC ACID--PEPTIDOGLYCAN TEICHOIC ACID TRANSFERASE TAGU"/>
    <property type="match status" value="1"/>
</dbReference>
<evidence type="ECO:0000313" key="5">
    <source>
        <dbReference type="Proteomes" id="UP000178017"/>
    </source>
</evidence>
<comment type="caution">
    <text evidence="4">The sequence shown here is derived from an EMBL/GenBank/DDBJ whole genome shotgun (WGS) entry which is preliminary data.</text>
</comment>
<reference evidence="4 5" key="1">
    <citation type="journal article" date="2016" name="Nat. Commun.">
        <title>Thousands of microbial genomes shed light on interconnected biogeochemical processes in an aquifer system.</title>
        <authorList>
            <person name="Anantharaman K."/>
            <person name="Brown C.T."/>
            <person name="Hug L.A."/>
            <person name="Sharon I."/>
            <person name="Castelle C.J."/>
            <person name="Probst A.J."/>
            <person name="Thomas B.C."/>
            <person name="Singh A."/>
            <person name="Wilkins M.J."/>
            <person name="Karaoz U."/>
            <person name="Brodie E.L."/>
            <person name="Williams K.H."/>
            <person name="Hubbard S.S."/>
            <person name="Banfield J.F."/>
        </authorList>
    </citation>
    <scope>NUCLEOTIDE SEQUENCE [LARGE SCALE GENOMIC DNA]</scope>
</reference>
<dbReference type="Pfam" id="PF03816">
    <property type="entry name" value="LytR_cpsA_psr"/>
    <property type="match status" value="1"/>
</dbReference>
<evidence type="ECO:0000256" key="1">
    <source>
        <dbReference type="ARBA" id="ARBA00006068"/>
    </source>
</evidence>
<feature type="domain" description="Cell envelope-related transcriptional attenuator" evidence="3">
    <location>
        <begin position="81"/>
        <end position="298"/>
    </location>
</feature>
<protein>
    <recommendedName>
        <fullName evidence="3">Cell envelope-related transcriptional attenuator domain-containing protein</fullName>
    </recommendedName>
</protein>
<name>A0A1F5MK46_9BACT</name>
<dbReference type="InterPro" id="IPR004474">
    <property type="entry name" value="LytR_CpsA_psr"/>
</dbReference>
<accession>A0A1F5MK46</accession>
<dbReference type="AlphaFoldDB" id="A0A1F5MK46"/>
<feature type="transmembrane region" description="Helical" evidence="2">
    <location>
        <begin position="21"/>
        <end position="41"/>
    </location>
</feature>
<dbReference type="Proteomes" id="UP000178017">
    <property type="component" value="Unassembled WGS sequence"/>
</dbReference>
<evidence type="ECO:0000259" key="3">
    <source>
        <dbReference type="Pfam" id="PF03816"/>
    </source>
</evidence>
<dbReference type="InterPro" id="IPR050922">
    <property type="entry name" value="LytR/CpsA/Psr_CW_biosynth"/>
</dbReference>
<keyword evidence="2" id="KW-0472">Membrane</keyword>
<keyword evidence="2" id="KW-1133">Transmembrane helix</keyword>
<comment type="similarity">
    <text evidence="1">Belongs to the LytR/CpsA/Psr (LCP) family.</text>
</comment>
<sequence length="404" mass="45365">MEEIKPITFKKPLKKWWRKKKTPFLIVISFIVGLFLITSPISPANLTRIFDPYGGLQLDRGRINVLLLGIPGKGHDGPNLTDTIMVVSIDPEKKSADLISLPRDLWIEKYAVKVNALYHLGVTKGTGLELVKEEIGRVLGIKIPYGARMDFSGFTKAVDLVEGINIDVQNSFEDYFYPVPGKERELCDLEEKEIEISEEQVKAMGASSNKIKALMQKDGKVATVAAQPKNEFEFTDKEVFKLFPCRFEHLSFEKGLTQMNGETALKFVRSRHGTGNEGSDFARSRRQQLVLSSFKDKILTVNTLTDPQKIVGMIKTFGESVEVDIPVSEYPNFIKFARGIKLIRSFVVDPSVKPPLLIAPPAYLYGGAFVLIPPDNNFELIHRYIEKIISGSLEATPSSERRVE</sequence>
<dbReference type="PANTHER" id="PTHR33392">
    <property type="entry name" value="POLYISOPRENYL-TEICHOIC ACID--PEPTIDOGLYCAN TEICHOIC ACID TRANSFERASE TAGU"/>
    <property type="match status" value="1"/>
</dbReference>
<keyword evidence="2" id="KW-0812">Transmembrane</keyword>
<dbReference type="EMBL" id="MFDO01000011">
    <property type="protein sequence ID" value="OGE65689.1"/>
    <property type="molecule type" value="Genomic_DNA"/>
</dbReference>
<organism evidence="4 5">
    <name type="scientific">Candidatus Daviesbacteria bacterium RIFCSPLOWO2_01_FULL_40_24</name>
    <dbReference type="NCBI Taxonomy" id="1797787"/>
    <lineage>
        <taxon>Bacteria</taxon>
        <taxon>Candidatus Daviesiibacteriota</taxon>
    </lineage>
</organism>
<proteinExistence type="inferred from homology"/>
<evidence type="ECO:0000313" key="4">
    <source>
        <dbReference type="EMBL" id="OGE65689.1"/>
    </source>
</evidence>
<gene>
    <name evidence="4" type="ORF">A3B49_03945</name>
</gene>
<evidence type="ECO:0000256" key="2">
    <source>
        <dbReference type="SAM" id="Phobius"/>
    </source>
</evidence>